<dbReference type="InterPro" id="IPR051095">
    <property type="entry name" value="Dros_DevTransReg"/>
</dbReference>
<dbReference type="CDD" id="cd18315">
    <property type="entry name" value="BTB_POZ_BAB-like"/>
    <property type="match status" value="1"/>
</dbReference>
<keyword evidence="2" id="KW-0539">Nucleus</keyword>
<reference evidence="5 6" key="1">
    <citation type="submission" date="2018-04" db="EMBL/GenBank/DDBJ databases">
        <authorList>
            <person name="Zhang X."/>
            <person name="Yuan J."/>
            <person name="Li F."/>
            <person name="Xiang J."/>
        </authorList>
    </citation>
    <scope>NUCLEOTIDE SEQUENCE [LARGE SCALE GENOMIC DNA]</scope>
    <source>
        <tissue evidence="5">Muscle</tissue>
    </source>
</reference>
<gene>
    <name evidence="5" type="ORF">C7M84_021008</name>
</gene>
<dbReference type="Gene3D" id="3.30.710.10">
    <property type="entry name" value="Potassium Channel Kv1.1, Chain A"/>
    <property type="match status" value="1"/>
</dbReference>
<dbReference type="InterPro" id="IPR000210">
    <property type="entry name" value="BTB/POZ_dom"/>
</dbReference>
<evidence type="ECO:0000313" key="6">
    <source>
        <dbReference type="Proteomes" id="UP000283509"/>
    </source>
</evidence>
<dbReference type="InterPro" id="IPR007889">
    <property type="entry name" value="HTH_Psq"/>
</dbReference>
<dbReference type="Pfam" id="PF05225">
    <property type="entry name" value="HTH_psq"/>
    <property type="match status" value="1"/>
</dbReference>
<feature type="domain" description="BTB" evidence="4">
    <location>
        <begin position="180"/>
        <end position="246"/>
    </location>
</feature>
<sequence length="431" mass="48066">MENSKFRVKAKRAERRARIQTYRPEWEDEADLKDWIEQYEAKRSGKRPRESYVEDELEKAVKDVINKKMGYDKAAKLYKVEKEAIRYMVRGRRSEKANTEDSDEVECSQSNDSPMTLVPEPVLGEPDPRAAPLQQKPGTLVYALSLTERKEDAEEEHYHLQHNNHLMTVLSALAQDEVFVDVTLTAQGHSVKAHKSVLSAMSPYFKGVLQDNPCQHPIIIMPHDVKFEELVNIINYIYKGEVTVGAGEVKSLLKAAEVLQVTGLVPSENITMHPSNEDLAIANTINDFLTSTNSFCAPATDVTQVSTTPTAVSKSQSAGTPITPESSTFPTFIVQGKVIKKPGPVQASLPLEESMKTPYEFVNVDMEYMKQSTPTLEGRSIQSFAAPQPQHTAHIAPTQPHQKNGETYSPMGGGGGVKEELQHSSRLEEHH</sequence>
<dbReference type="Pfam" id="PF00651">
    <property type="entry name" value="BTB"/>
    <property type="match status" value="1"/>
</dbReference>
<dbReference type="InterPro" id="IPR009057">
    <property type="entry name" value="Homeodomain-like_sf"/>
</dbReference>
<dbReference type="AlphaFoldDB" id="A0A3R7SHA7"/>
<dbReference type="Proteomes" id="UP000283509">
    <property type="component" value="Unassembled WGS sequence"/>
</dbReference>
<protein>
    <recommendedName>
        <fullName evidence="4">BTB domain-containing protein</fullName>
    </recommendedName>
</protein>
<dbReference type="GO" id="GO:0005634">
    <property type="term" value="C:nucleus"/>
    <property type="evidence" value="ECO:0007669"/>
    <property type="project" value="UniProtKB-SubCell"/>
</dbReference>
<dbReference type="PROSITE" id="PS50097">
    <property type="entry name" value="BTB"/>
    <property type="match status" value="1"/>
</dbReference>
<dbReference type="GO" id="GO:0006357">
    <property type="term" value="P:regulation of transcription by RNA polymerase II"/>
    <property type="evidence" value="ECO:0007669"/>
    <property type="project" value="TreeGrafter"/>
</dbReference>
<evidence type="ECO:0000259" key="4">
    <source>
        <dbReference type="PROSITE" id="PS50097"/>
    </source>
</evidence>
<feature type="region of interest" description="Disordered" evidence="3">
    <location>
        <begin position="386"/>
        <end position="431"/>
    </location>
</feature>
<evidence type="ECO:0000313" key="5">
    <source>
        <dbReference type="EMBL" id="ROT61248.1"/>
    </source>
</evidence>
<feature type="region of interest" description="Disordered" evidence="3">
    <location>
        <begin position="93"/>
        <end position="116"/>
    </location>
</feature>
<dbReference type="PANTHER" id="PTHR23110:SF109">
    <property type="entry name" value="FI07618P-RELATED"/>
    <property type="match status" value="1"/>
</dbReference>
<dbReference type="Gene3D" id="1.10.10.60">
    <property type="entry name" value="Homeodomain-like"/>
    <property type="match status" value="1"/>
</dbReference>
<keyword evidence="6" id="KW-1185">Reference proteome</keyword>
<evidence type="ECO:0000256" key="3">
    <source>
        <dbReference type="SAM" id="MobiDB-lite"/>
    </source>
</evidence>
<dbReference type="SMART" id="SM00225">
    <property type="entry name" value="BTB"/>
    <property type="match status" value="1"/>
</dbReference>
<dbReference type="SUPFAM" id="SSF54695">
    <property type="entry name" value="POZ domain"/>
    <property type="match status" value="1"/>
</dbReference>
<proteinExistence type="predicted"/>
<evidence type="ECO:0000256" key="1">
    <source>
        <dbReference type="ARBA" id="ARBA00004123"/>
    </source>
</evidence>
<feature type="compositionally biased region" description="Basic and acidic residues" evidence="3">
    <location>
        <begin position="417"/>
        <end position="431"/>
    </location>
</feature>
<comment type="caution">
    <text evidence="5">The sequence shown here is derived from an EMBL/GenBank/DDBJ whole genome shotgun (WGS) entry which is preliminary data.</text>
</comment>
<organism evidence="5 6">
    <name type="scientific">Penaeus vannamei</name>
    <name type="common">Whiteleg shrimp</name>
    <name type="synonym">Litopenaeus vannamei</name>
    <dbReference type="NCBI Taxonomy" id="6689"/>
    <lineage>
        <taxon>Eukaryota</taxon>
        <taxon>Metazoa</taxon>
        <taxon>Ecdysozoa</taxon>
        <taxon>Arthropoda</taxon>
        <taxon>Crustacea</taxon>
        <taxon>Multicrustacea</taxon>
        <taxon>Malacostraca</taxon>
        <taxon>Eumalacostraca</taxon>
        <taxon>Eucarida</taxon>
        <taxon>Decapoda</taxon>
        <taxon>Dendrobranchiata</taxon>
        <taxon>Penaeoidea</taxon>
        <taxon>Penaeidae</taxon>
        <taxon>Penaeus</taxon>
    </lineage>
</organism>
<dbReference type="PANTHER" id="PTHR23110">
    <property type="entry name" value="BTB DOMAIN TRANSCRIPTION FACTOR"/>
    <property type="match status" value="1"/>
</dbReference>
<dbReference type="GO" id="GO:0003677">
    <property type="term" value="F:DNA binding"/>
    <property type="evidence" value="ECO:0007669"/>
    <property type="project" value="InterPro"/>
</dbReference>
<dbReference type="OrthoDB" id="10261408at2759"/>
<evidence type="ECO:0000256" key="2">
    <source>
        <dbReference type="ARBA" id="ARBA00023242"/>
    </source>
</evidence>
<reference evidence="5 6" key="2">
    <citation type="submission" date="2019-01" db="EMBL/GenBank/DDBJ databases">
        <title>The decoding of complex shrimp genome reveals the adaptation for benthos swimmer, frequently molting mechanism and breeding impact on genome.</title>
        <authorList>
            <person name="Sun Y."/>
            <person name="Gao Y."/>
            <person name="Yu Y."/>
        </authorList>
    </citation>
    <scope>NUCLEOTIDE SEQUENCE [LARGE SCALE GENOMIC DNA]</scope>
    <source>
        <tissue evidence="5">Muscle</tissue>
    </source>
</reference>
<dbReference type="InterPro" id="IPR011333">
    <property type="entry name" value="SKP1/BTB/POZ_sf"/>
</dbReference>
<accession>A0A3R7SHA7</accession>
<dbReference type="EMBL" id="QCYY01004270">
    <property type="protein sequence ID" value="ROT61248.1"/>
    <property type="molecule type" value="Genomic_DNA"/>
</dbReference>
<dbReference type="SUPFAM" id="SSF46689">
    <property type="entry name" value="Homeodomain-like"/>
    <property type="match status" value="1"/>
</dbReference>
<comment type="subcellular location">
    <subcellularLocation>
        <location evidence="1">Nucleus</location>
    </subcellularLocation>
</comment>
<name>A0A3R7SHA7_PENVA</name>